<dbReference type="InterPro" id="IPR036412">
    <property type="entry name" value="HAD-like_sf"/>
</dbReference>
<keyword evidence="1" id="KW-0378">Hydrolase</keyword>
<dbReference type="GO" id="GO:0016787">
    <property type="term" value="F:hydrolase activity"/>
    <property type="evidence" value="ECO:0007669"/>
    <property type="project" value="UniProtKB-KW"/>
</dbReference>
<organism evidence="1 2">
    <name type="scientific">Moraxella lacunata</name>
    <dbReference type="NCBI Taxonomy" id="477"/>
    <lineage>
        <taxon>Bacteria</taxon>
        <taxon>Pseudomonadati</taxon>
        <taxon>Pseudomonadota</taxon>
        <taxon>Gammaproteobacteria</taxon>
        <taxon>Moraxellales</taxon>
        <taxon>Moraxellaceae</taxon>
        <taxon>Moraxella</taxon>
    </lineage>
</organism>
<proteinExistence type="predicted"/>
<accession>A0A378QFK1</accession>
<dbReference type="Proteomes" id="UP000254107">
    <property type="component" value="Unassembled WGS sequence"/>
</dbReference>
<dbReference type="Gene3D" id="3.40.50.1000">
    <property type="entry name" value="HAD superfamily/HAD-like"/>
    <property type="match status" value="1"/>
</dbReference>
<gene>
    <name evidence="1" type="ORF">NCTC7911_00687</name>
</gene>
<dbReference type="RefSeq" id="WP_115247296.1">
    <property type="nucleotide sequence ID" value="NZ_UGQC01000001.1"/>
</dbReference>
<evidence type="ECO:0000313" key="1">
    <source>
        <dbReference type="EMBL" id="STY99312.1"/>
    </source>
</evidence>
<dbReference type="EMBL" id="UGQC01000001">
    <property type="protein sequence ID" value="STY99312.1"/>
    <property type="molecule type" value="Genomic_DNA"/>
</dbReference>
<evidence type="ECO:0000313" key="2">
    <source>
        <dbReference type="Proteomes" id="UP000254107"/>
    </source>
</evidence>
<protein>
    <submittedName>
        <fullName evidence="1">HAD hydrolase, family IB</fullName>
    </submittedName>
</protein>
<dbReference type="AlphaFoldDB" id="A0A378QFK1"/>
<sequence>MMFGYSPYKPVTNIKFARHALATRLEVVDNAYTGGVADLPNFKDGKIFHLKNWIKTANDNGIYFDKLIAYSDSKNDLPLLTFADKAVCVCPDEILTAHVKEQGWDVVDWRI</sequence>
<dbReference type="InterPro" id="IPR023214">
    <property type="entry name" value="HAD_sf"/>
</dbReference>
<keyword evidence="2" id="KW-1185">Reference proteome</keyword>
<dbReference type="GeneID" id="302269333"/>
<reference evidence="1 2" key="1">
    <citation type="submission" date="2018-06" db="EMBL/GenBank/DDBJ databases">
        <authorList>
            <consortium name="Pathogen Informatics"/>
            <person name="Doyle S."/>
        </authorList>
    </citation>
    <scope>NUCLEOTIDE SEQUENCE [LARGE SCALE GENOMIC DNA]</scope>
    <source>
        <strain evidence="1 2">NCTC7911</strain>
    </source>
</reference>
<dbReference type="SUPFAM" id="SSF56784">
    <property type="entry name" value="HAD-like"/>
    <property type="match status" value="1"/>
</dbReference>
<dbReference type="Pfam" id="PF12710">
    <property type="entry name" value="HAD"/>
    <property type="match status" value="1"/>
</dbReference>
<name>A0A378QFK1_MORLA</name>